<gene>
    <name evidence="4" type="ORF">SAMN05444123_1206</name>
</gene>
<dbReference type="AlphaFoldDB" id="A0A1H8XCB7"/>
<evidence type="ECO:0000313" key="4">
    <source>
        <dbReference type="EMBL" id="SEP37560.1"/>
    </source>
</evidence>
<dbReference type="PANTHER" id="PTHR44591">
    <property type="entry name" value="STRESS RESPONSE REGULATOR PROTEIN 1"/>
    <property type="match status" value="1"/>
</dbReference>
<evidence type="ECO:0000256" key="1">
    <source>
        <dbReference type="ARBA" id="ARBA00022553"/>
    </source>
</evidence>
<proteinExistence type="predicted"/>
<dbReference type="Proteomes" id="UP000199615">
    <property type="component" value="Unassembled WGS sequence"/>
</dbReference>
<evidence type="ECO:0000256" key="2">
    <source>
        <dbReference type="PROSITE-ProRule" id="PRU00169"/>
    </source>
</evidence>
<dbReference type="OrthoDB" id="9784719at2"/>
<dbReference type="PANTHER" id="PTHR44591:SF21">
    <property type="entry name" value="TWO-COMPONENT RESPONSE REGULATOR"/>
    <property type="match status" value="1"/>
</dbReference>
<dbReference type="EMBL" id="FODT01000020">
    <property type="protein sequence ID" value="SEP37560.1"/>
    <property type="molecule type" value="Genomic_DNA"/>
</dbReference>
<feature type="domain" description="Response regulatory" evidence="3">
    <location>
        <begin position="31"/>
        <end position="144"/>
    </location>
</feature>
<dbReference type="SUPFAM" id="SSF52172">
    <property type="entry name" value="CheY-like"/>
    <property type="match status" value="1"/>
</dbReference>
<dbReference type="InterPro" id="IPR050595">
    <property type="entry name" value="Bact_response_regulator"/>
</dbReference>
<sequence>MREKQASHGGRETNASLVSPFYMPSILSPIRILVVENETFIRLDVVEVLRVAGFNVAEAVNADEGIKMLEADPDIRLMFTDIEMPGAMNGLELAATVRERWPPIKIIAASGRFKLQASDLPAGALFFLKPYETSQIIDAVRGLTAVA</sequence>
<accession>A0A1H8XCB7</accession>
<keyword evidence="5" id="KW-1185">Reference proteome</keyword>
<evidence type="ECO:0000259" key="3">
    <source>
        <dbReference type="PROSITE" id="PS50110"/>
    </source>
</evidence>
<keyword evidence="1 2" id="KW-0597">Phosphoprotein</keyword>
<dbReference type="InterPro" id="IPR001789">
    <property type="entry name" value="Sig_transdc_resp-reg_receiver"/>
</dbReference>
<protein>
    <submittedName>
        <fullName evidence="4">Response regulator receiver domain-containing protein</fullName>
    </submittedName>
</protein>
<dbReference type="InterPro" id="IPR011006">
    <property type="entry name" value="CheY-like_superfamily"/>
</dbReference>
<evidence type="ECO:0000313" key="5">
    <source>
        <dbReference type="Proteomes" id="UP000199615"/>
    </source>
</evidence>
<feature type="modified residue" description="4-aspartylphosphate" evidence="2">
    <location>
        <position position="81"/>
    </location>
</feature>
<dbReference type="RefSeq" id="WP_092686348.1">
    <property type="nucleotide sequence ID" value="NZ_FODT01000020.1"/>
</dbReference>
<reference evidence="5" key="1">
    <citation type="submission" date="2016-10" db="EMBL/GenBank/DDBJ databases">
        <authorList>
            <person name="Varghese N."/>
            <person name="Submissions S."/>
        </authorList>
    </citation>
    <scope>NUCLEOTIDE SEQUENCE [LARGE SCALE GENOMIC DNA]</scope>
    <source>
        <strain evidence="5">DSM 123</strain>
    </source>
</reference>
<organism evidence="4 5">
    <name type="scientific">Rhodopseudomonas pseudopalustris</name>
    <dbReference type="NCBI Taxonomy" id="1513892"/>
    <lineage>
        <taxon>Bacteria</taxon>
        <taxon>Pseudomonadati</taxon>
        <taxon>Pseudomonadota</taxon>
        <taxon>Alphaproteobacteria</taxon>
        <taxon>Hyphomicrobiales</taxon>
        <taxon>Nitrobacteraceae</taxon>
        <taxon>Rhodopseudomonas</taxon>
    </lineage>
</organism>
<dbReference type="SMART" id="SM00448">
    <property type="entry name" value="REC"/>
    <property type="match status" value="1"/>
</dbReference>
<dbReference type="Pfam" id="PF00072">
    <property type="entry name" value="Response_reg"/>
    <property type="match status" value="1"/>
</dbReference>
<dbReference type="PROSITE" id="PS50110">
    <property type="entry name" value="RESPONSE_REGULATORY"/>
    <property type="match status" value="1"/>
</dbReference>
<name>A0A1H8XCB7_9BRAD</name>
<dbReference type="GO" id="GO:0000160">
    <property type="term" value="P:phosphorelay signal transduction system"/>
    <property type="evidence" value="ECO:0007669"/>
    <property type="project" value="InterPro"/>
</dbReference>
<dbReference type="Gene3D" id="3.40.50.2300">
    <property type="match status" value="1"/>
</dbReference>